<dbReference type="Proteomes" id="UP000759131">
    <property type="component" value="Unassembled WGS sequence"/>
</dbReference>
<reference evidence="2" key="1">
    <citation type="submission" date="2020-11" db="EMBL/GenBank/DDBJ databases">
        <authorList>
            <person name="Tran Van P."/>
        </authorList>
    </citation>
    <scope>NUCLEOTIDE SEQUENCE</scope>
</reference>
<evidence type="ECO:0000313" key="3">
    <source>
        <dbReference type="Proteomes" id="UP000759131"/>
    </source>
</evidence>
<organism evidence="2">
    <name type="scientific">Medioppia subpectinata</name>
    <dbReference type="NCBI Taxonomy" id="1979941"/>
    <lineage>
        <taxon>Eukaryota</taxon>
        <taxon>Metazoa</taxon>
        <taxon>Ecdysozoa</taxon>
        <taxon>Arthropoda</taxon>
        <taxon>Chelicerata</taxon>
        <taxon>Arachnida</taxon>
        <taxon>Acari</taxon>
        <taxon>Acariformes</taxon>
        <taxon>Sarcoptiformes</taxon>
        <taxon>Oribatida</taxon>
        <taxon>Brachypylina</taxon>
        <taxon>Oppioidea</taxon>
        <taxon>Oppiidae</taxon>
        <taxon>Medioppia</taxon>
    </lineage>
</organism>
<accession>A0A7R9Q5D4</accession>
<dbReference type="EMBL" id="CAJPIZ010010646">
    <property type="protein sequence ID" value="CAG2112654.1"/>
    <property type="molecule type" value="Genomic_DNA"/>
</dbReference>
<dbReference type="AlphaFoldDB" id="A0A7R9Q5D4"/>
<feature type="chain" id="PRO_5036403753" evidence="1">
    <location>
        <begin position="22"/>
        <end position="102"/>
    </location>
</feature>
<evidence type="ECO:0000313" key="2">
    <source>
        <dbReference type="EMBL" id="CAD7632224.1"/>
    </source>
</evidence>
<evidence type="ECO:0000256" key="1">
    <source>
        <dbReference type="SAM" id="SignalP"/>
    </source>
</evidence>
<gene>
    <name evidence="2" type="ORF">OSB1V03_LOCUS12629</name>
</gene>
<name>A0A7R9Q5D4_9ACAR</name>
<protein>
    <submittedName>
        <fullName evidence="2">Uncharacterized protein</fullName>
    </submittedName>
</protein>
<feature type="signal peptide" evidence="1">
    <location>
        <begin position="1"/>
        <end position="21"/>
    </location>
</feature>
<dbReference type="OrthoDB" id="6513908at2759"/>
<sequence length="102" mass="11312">MISVLVKVTLLLFCWLTLTAAEKPLPSKEDCISLWNAVGGAGGNLRNVAAKSNVAMGGVLKLYEDCLRSEEGIRYRRNYWSKSVDASKTADISRIIMNLYDQ</sequence>
<proteinExistence type="predicted"/>
<keyword evidence="3" id="KW-1185">Reference proteome</keyword>
<dbReference type="EMBL" id="OC865221">
    <property type="protein sequence ID" value="CAD7632224.1"/>
    <property type="molecule type" value="Genomic_DNA"/>
</dbReference>
<keyword evidence="1" id="KW-0732">Signal</keyword>